<dbReference type="GO" id="GO:0016740">
    <property type="term" value="F:transferase activity"/>
    <property type="evidence" value="ECO:0007669"/>
    <property type="project" value="UniProtKB-ARBA"/>
</dbReference>
<keyword evidence="1 7" id="KW-0436">Ligase</keyword>
<dbReference type="RefSeq" id="WP_013486026.1">
    <property type="nucleotide sequence ID" value="NC_014828.1"/>
</dbReference>
<dbReference type="InterPro" id="IPR008988">
    <property type="entry name" value="Transcriptional_repressor_C"/>
</dbReference>
<dbReference type="CDD" id="cd16442">
    <property type="entry name" value="BPL"/>
    <property type="match status" value="1"/>
</dbReference>
<dbReference type="Gene3D" id="3.30.930.10">
    <property type="entry name" value="Bira Bifunctional Protein, Domain 2"/>
    <property type="match status" value="1"/>
</dbReference>
<keyword evidence="4" id="KW-0092">Biotin</keyword>
<protein>
    <recommendedName>
        <fullName evidence="5">biotin--[biotin carboxyl-carrier protein] ligase</fullName>
        <ecNumber evidence="5">6.3.4.15</ecNumber>
    </recommendedName>
</protein>
<keyword evidence="3" id="KW-0067">ATP-binding</keyword>
<organism evidence="7 8">
    <name type="scientific">Ethanoligenens harbinense (strain DSM 18485 / JCM 12961 / CGMCC 1.5033 / YUAN-3)</name>
    <dbReference type="NCBI Taxonomy" id="663278"/>
    <lineage>
        <taxon>Bacteria</taxon>
        <taxon>Bacillati</taxon>
        <taxon>Bacillota</taxon>
        <taxon>Clostridia</taxon>
        <taxon>Eubacteriales</taxon>
        <taxon>Oscillospiraceae</taxon>
        <taxon>Ethanoligenens</taxon>
    </lineage>
</organism>
<dbReference type="Pfam" id="PF02237">
    <property type="entry name" value="BPL_C"/>
    <property type="match status" value="1"/>
</dbReference>
<gene>
    <name evidence="7" type="ordered locus">Ethha_2161</name>
</gene>
<evidence type="ECO:0000313" key="8">
    <source>
        <dbReference type="Proteomes" id="UP000001551"/>
    </source>
</evidence>
<evidence type="ECO:0000256" key="5">
    <source>
        <dbReference type="ARBA" id="ARBA00024227"/>
    </source>
</evidence>
<dbReference type="SUPFAM" id="SSF50037">
    <property type="entry name" value="C-terminal domain of transcriptional repressors"/>
    <property type="match status" value="1"/>
</dbReference>
<reference evidence="7 8" key="1">
    <citation type="submission" date="2010-12" db="EMBL/GenBank/DDBJ databases">
        <title>Complete sequence of Ethanoligenens harbinense YUAN-3.</title>
        <authorList>
            <person name="Lucas S."/>
            <person name="Copeland A."/>
            <person name="Lapidus A."/>
            <person name="Cheng J.-F."/>
            <person name="Bruce D."/>
            <person name="Goodwin L."/>
            <person name="Pitluck S."/>
            <person name="Chertkov O."/>
            <person name="Misra M."/>
            <person name="Detter J.C."/>
            <person name="Han C."/>
            <person name="Tapia R."/>
            <person name="Land M."/>
            <person name="Hauser L."/>
            <person name="Jeffries C."/>
            <person name="Kyrpides N."/>
            <person name="Ivanova N."/>
            <person name="Mikhailova N."/>
            <person name="Wang A."/>
            <person name="Mouttaki H."/>
            <person name="He Z."/>
            <person name="Zhou J."/>
            <person name="Hemme C.L."/>
            <person name="Woyke T."/>
        </authorList>
    </citation>
    <scope>NUCLEOTIDE SEQUENCE [LARGE SCALE GENOMIC DNA]</scope>
    <source>
        <strain evidence="8">DSM 18485 / JCM 12961 / CGMCC 1.5033 / YUAN-3</strain>
    </source>
</reference>
<name>E6U3Z8_ETHHY</name>
<keyword evidence="8" id="KW-1185">Reference proteome</keyword>
<sequence length="261" mass="27064">MATERADALKKTMRGLLRGRFARAGLFCFEEIGSTNAFLKEQANAEPGEAVAFALSQTAGVGRRGHTFSTRPGEALHLSFLLRNLPERGAPASLSVGLAVQQALFALCGEGFSLKWPNDPLAGGRKVGGILCEAVPGGIVCGIGINLLLSARFFAEQNLPNAVSVQMVTGSAPAPEVLAAAIAEKLELVLAADAHTVLASYAAHCATLGAQVRVFGADGRVVLEGVAESITPQGELMVRTADGRVAVRAGEVSVRGQNGYV</sequence>
<dbReference type="KEGG" id="eha:Ethha_2161"/>
<dbReference type="Pfam" id="PF03099">
    <property type="entry name" value="BPL_LplA_LipB"/>
    <property type="match status" value="1"/>
</dbReference>
<evidence type="ECO:0000256" key="2">
    <source>
        <dbReference type="ARBA" id="ARBA00022741"/>
    </source>
</evidence>
<dbReference type="HOGENOM" id="CLU_051096_5_0_9"/>
<dbReference type="EC" id="6.3.4.15" evidence="5"/>
<dbReference type="PANTHER" id="PTHR12835">
    <property type="entry name" value="BIOTIN PROTEIN LIGASE"/>
    <property type="match status" value="1"/>
</dbReference>
<feature type="domain" description="BPL/LPL catalytic" evidence="6">
    <location>
        <begin position="10"/>
        <end position="194"/>
    </location>
</feature>
<dbReference type="PANTHER" id="PTHR12835:SF5">
    <property type="entry name" value="BIOTIN--PROTEIN LIGASE"/>
    <property type="match status" value="1"/>
</dbReference>
<dbReference type="EMBL" id="CP002400">
    <property type="protein sequence ID" value="ADU27678.1"/>
    <property type="molecule type" value="Genomic_DNA"/>
</dbReference>
<dbReference type="Gene3D" id="2.30.30.100">
    <property type="match status" value="1"/>
</dbReference>
<proteinExistence type="predicted"/>
<evidence type="ECO:0000256" key="4">
    <source>
        <dbReference type="ARBA" id="ARBA00023267"/>
    </source>
</evidence>
<dbReference type="PROSITE" id="PS51733">
    <property type="entry name" value="BPL_LPL_CATALYTIC"/>
    <property type="match status" value="1"/>
</dbReference>
<dbReference type="Proteomes" id="UP000001551">
    <property type="component" value="Chromosome"/>
</dbReference>
<dbReference type="SUPFAM" id="SSF55681">
    <property type="entry name" value="Class II aaRS and biotin synthetases"/>
    <property type="match status" value="1"/>
</dbReference>
<dbReference type="GO" id="GO:0005737">
    <property type="term" value="C:cytoplasm"/>
    <property type="evidence" value="ECO:0007669"/>
    <property type="project" value="TreeGrafter"/>
</dbReference>
<evidence type="ECO:0000256" key="1">
    <source>
        <dbReference type="ARBA" id="ARBA00022598"/>
    </source>
</evidence>
<dbReference type="GO" id="GO:0005524">
    <property type="term" value="F:ATP binding"/>
    <property type="evidence" value="ECO:0007669"/>
    <property type="project" value="UniProtKB-KW"/>
</dbReference>
<evidence type="ECO:0000259" key="6">
    <source>
        <dbReference type="PROSITE" id="PS51733"/>
    </source>
</evidence>
<accession>E6U3Z8</accession>
<dbReference type="InterPro" id="IPR045864">
    <property type="entry name" value="aa-tRNA-synth_II/BPL/LPL"/>
</dbReference>
<dbReference type="InterPro" id="IPR003142">
    <property type="entry name" value="BPL_C"/>
</dbReference>
<keyword evidence="2" id="KW-0547">Nucleotide-binding</keyword>
<dbReference type="GO" id="GO:0009249">
    <property type="term" value="P:protein lipoylation"/>
    <property type="evidence" value="ECO:0007669"/>
    <property type="project" value="UniProtKB-ARBA"/>
</dbReference>
<evidence type="ECO:0000256" key="3">
    <source>
        <dbReference type="ARBA" id="ARBA00022840"/>
    </source>
</evidence>
<evidence type="ECO:0000313" key="7">
    <source>
        <dbReference type="EMBL" id="ADU27678.1"/>
    </source>
</evidence>
<dbReference type="STRING" id="663278.Ethha_2161"/>
<dbReference type="GO" id="GO:0004077">
    <property type="term" value="F:biotin--[biotin carboxyl-carrier protein] ligase activity"/>
    <property type="evidence" value="ECO:0007669"/>
    <property type="project" value="UniProtKB-EC"/>
</dbReference>
<dbReference type="AlphaFoldDB" id="E6U3Z8"/>
<dbReference type="InterPro" id="IPR004143">
    <property type="entry name" value="BPL_LPL_catalytic"/>
</dbReference>
<dbReference type="InterPro" id="IPR004408">
    <property type="entry name" value="Biotin_CoA_COase_ligase"/>
</dbReference>
<dbReference type="NCBIfam" id="TIGR00121">
    <property type="entry name" value="birA_ligase"/>
    <property type="match status" value="1"/>
</dbReference>
<dbReference type="eggNOG" id="COG0340">
    <property type="taxonomic scope" value="Bacteria"/>
</dbReference>